<keyword evidence="2" id="KW-1185">Reference proteome</keyword>
<dbReference type="EMBL" id="CABPRV010000013">
    <property type="protein sequence ID" value="VVE48635.1"/>
    <property type="molecule type" value="Genomic_DNA"/>
</dbReference>
<protein>
    <submittedName>
        <fullName evidence="1">Uncharacterized protein</fullName>
    </submittedName>
</protein>
<dbReference type="Gene3D" id="2.60.120.10">
    <property type="entry name" value="Jelly Rolls"/>
    <property type="match status" value="1"/>
</dbReference>
<reference evidence="1 2" key="1">
    <citation type="submission" date="2019-08" db="EMBL/GenBank/DDBJ databases">
        <authorList>
            <person name="Peeters C."/>
        </authorList>
    </citation>
    <scope>NUCLEOTIDE SEQUENCE [LARGE SCALE GENOMIC DNA]</scope>
    <source>
        <strain evidence="1 2">LMG 20602</strain>
    </source>
</reference>
<dbReference type="RefSeq" id="WP_174981483.1">
    <property type="nucleotide sequence ID" value="NZ_CABPRV010000013.1"/>
</dbReference>
<gene>
    <name evidence="1" type="ORF">PCA20602_04564</name>
</gene>
<evidence type="ECO:0000313" key="2">
    <source>
        <dbReference type="Proteomes" id="UP000366065"/>
    </source>
</evidence>
<accession>A0ABY6WB65</accession>
<organism evidence="1 2">
    <name type="scientific">Pandoraea capi</name>
    <dbReference type="NCBI Taxonomy" id="2508286"/>
    <lineage>
        <taxon>Bacteria</taxon>
        <taxon>Pseudomonadati</taxon>
        <taxon>Pseudomonadota</taxon>
        <taxon>Betaproteobacteria</taxon>
        <taxon>Burkholderiales</taxon>
        <taxon>Burkholderiaceae</taxon>
        <taxon>Pandoraea</taxon>
    </lineage>
</organism>
<comment type="caution">
    <text evidence="1">The sequence shown here is derived from an EMBL/GenBank/DDBJ whole genome shotgun (WGS) entry which is preliminary data.</text>
</comment>
<name>A0ABY6WB65_9BURK</name>
<evidence type="ECO:0000313" key="1">
    <source>
        <dbReference type="EMBL" id="VVE48635.1"/>
    </source>
</evidence>
<dbReference type="InterPro" id="IPR014710">
    <property type="entry name" value="RmlC-like_jellyroll"/>
</dbReference>
<dbReference type="Proteomes" id="UP000366065">
    <property type="component" value="Unassembled WGS sequence"/>
</dbReference>
<sequence length="49" mass="5114">MTSVASLPSVVERSAPTYLFLGVSMRVLLSSQQTGGQFTMIEGTIPPGA</sequence>
<proteinExistence type="predicted"/>